<dbReference type="EMBL" id="MU863626">
    <property type="protein sequence ID" value="KAK4105012.1"/>
    <property type="molecule type" value="Genomic_DNA"/>
</dbReference>
<evidence type="ECO:0000313" key="3">
    <source>
        <dbReference type="EMBL" id="KAK4105012.1"/>
    </source>
</evidence>
<feature type="compositionally biased region" description="Acidic residues" evidence="1">
    <location>
        <begin position="188"/>
        <end position="199"/>
    </location>
</feature>
<feature type="transmembrane region" description="Helical" evidence="2">
    <location>
        <begin position="12"/>
        <end position="34"/>
    </location>
</feature>
<feature type="region of interest" description="Disordered" evidence="1">
    <location>
        <begin position="142"/>
        <end position="229"/>
    </location>
</feature>
<feature type="compositionally biased region" description="Polar residues" evidence="1">
    <location>
        <begin position="175"/>
        <end position="186"/>
    </location>
</feature>
<evidence type="ECO:0000256" key="1">
    <source>
        <dbReference type="SAM" id="MobiDB-lite"/>
    </source>
</evidence>
<name>A0AAN6T5R1_9PEZI</name>
<dbReference type="AlphaFoldDB" id="A0AAN6T5R1"/>
<dbReference type="Proteomes" id="UP001305647">
    <property type="component" value="Unassembled WGS sequence"/>
</dbReference>
<keyword evidence="2" id="KW-0812">Transmembrane</keyword>
<keyword evidence="4" id="KW-1185">Reference proteome</keyword>
<feature type="compositionally biased region" description="Pro residues" evidence="1">
    <location>
        <begin position="142"/>
        <end position="153"/>
    </location>
</feature>
<comment type="caution">
    <text evidence="3">The sequence shown here is derived from an EMBL/GenBank/DDBJ whole genome shotgun (WGS) entry which is preliminary data.</text>
</comment>
<feature type="transmembrane region" description="Helical" evidence="2">
    <location>
        <begin position="85"/>
        <end position="109"/>
    </location>
</feature>
<sequence length="243" mass="26880">MDLELSDIARAIGAVMGLLWTTFGFLATPVIYLLQGCLGVMQIILWPILGVARILISPFLLPWYITIWCWETALDLYDEFKPLLIYFSFAILIGAIFGVLLVILTNTLIELLHYYIPWLAPDQPHPQRRAASAAHRRHPIPIPIAPAPAPAPGPHHRHHDEPRGDEKEEGAGGSTRFQRVASLTSGSESDEDEEDESWNAEDALSRYKIAPPGAGAGAKSPRRWGTPPVRIRVDATIHEESSG</sequence>
<reference evidence="3" key="2">
    <citation type="submission" date="2023-05" db="EMBL/GenBank/DDBJ databases">
        <authorList>
            <consortium name="Lawrence Berkeley National Laboratory"/>
            <person name="Steindorff A."/>
            <person name="Hensen N."/>
            <person name="Bonometti L."/>
            <person name="Westerberg I."/>
            <person name="Brannstrom I.O."/>
            <person name="Guillou S."/>
            <person name="Cros-Aarteil S."/>
            <person name="Calhoun S."/>
            <person name="Haridas S."/>
            <person name="Kuo A."/>
            <person name="Mondo S."/>
            <person name="Pangilinan J."/>
            <person name="Riley R."/>
            <person name="Labutti K."/>
            <person name="Andreopoulos B."/>
            <person name="Lipzen A."/>
            <person name="Chen C."/>
            <person name="Yanf M."/>
            <person name="Daum C."/>
            <person name="Ng V."/>
            <person name="Clum A."/>
            <person name="Ohm R."/>
            <person name="Martin F."/>
            <person name="Silar P."/>
            <person name="Natvig D."/>
            <person name="Lalanne C."/>
            <person name="Gautier V."/>
            <person name="Ament-Velasquez S.L."/>
            <person name="Kruys A."/>
            <person name="Hutchinson M.I."/>
            <person name="Powell A.J."/>
            <person name="Barry K."/>
            <person name="Miller A.N."/>
            <person name="Grigoriev I.V."/>
            <person name="Debuchy R."/>
            <person name="Gladieux P."/>
            <person name="Thoren M.H."/>
            <person name="Johannesson H."/>
        </authorList>
    </citation>
    <scope>NUCLEOTIDE SEQUENCE</scope>
    <source>
        <strain evidence="3">CBS 757.83</strain>
    </source>
</reference>
<feature type="compositionally biased region" description="Basic and acidic residues" evidence="1">
    <location>
        <begin position="159"/>
        <end position="170"/>
    </location>
</feature>
<evidence type="ECO:0000256" key="2">
    <source>
        <dbReference type="SAM" id="Phobius"/>
    </source>
</evidence>
<accession>A0AAN6T5R1</accession>
<keyword evidence="2" id="KW-1133">Transmembrane helix</keyword>
<proteinExistence type="predicted"/>
<gene>
    <name evidence="3" type="ORF">N658DRAFT_504535</name>
</gene>
<organism evidence="3 4">
    <name type="scientific">Parathielavia hyrcaniae</name>
    <dbReference type="NCBI Taxonomy" id="113614"/>
    <lineage>
        <taxon>Eukaryota</taxon>
        <taxon>Fungi</taxon>
        <taxon>Dikarya</taxon>
        <taxon>Ascomycota</taxon>
        <taxon>Pezizomycotina</taxon>
        <taxon>Sordariomycetes</taxon>
        <taxon>Sordariomycetidae</taxon>
        <taxon>Sordariales</taxon>
        <taxon>Chaetomiaceae</taxon>
        <taxon>Parathielavia</taxon>
    </lineage>
</organism>
<evidence type="ECO:0000313" key="4">
    <source>
        <dbReference type="Proteomes" id="UP001305647"/>
    </source>
</evidence>
<feature type="transmembrane region" description="Helical" evidence="2">
    <location>
        <begin position="43"/>
        <end position="65"/>
    </location>
</feature>
<protein>
    <submittedName>
        <fullName evidence="3">Uncharacterized protein</fullName>
    </submittedName>
</protein>
<keyword evidence="2" id="KW-0472">Membrane</keyword>
<reference evidence="3" key="1">
    <citation type="journal article" date="2023" name="Mol. Phylogenet. Evol.">
        <title>Genome-scale phylogeny and comparative genomics of the fungal order Sordariales.</title>
        <authorList>
            <person name="Hensen N."/>
            <person name="Bonometti L."/>
            <person name="Westerberg I."/>
            <person name="Brannstrom I.O."/>
            <person name="Guillou S."/>
            <person name="Cros-Aarteil S."/>
            <person name="Calhoun S."/>
            <person name="Haridas S."/>
            <person name="Kuo A."/>
            <person name="Mondo S."/>
            <person name="Pangilinan J."/>
            <person name="Riley R."/>
            <person name="LaButti K."/>
            <person name="Andreopoulos B."/>
            <person name="Lipzen A."/>
            <person name="Chen C."/>
            <person name="Yan M."/>
            <person name="Daum C."/>
            <person name="Ng V."/>
            <person name="Clum A."/>
            <person name="Steindorff A."/>
            <person name="Ohm R.A."/>
            <person name="Martin F."/>
            <person name="Silar P."/>
            <person name="Natvig D.O."/>
            <person name="Lalanne C."/>
            <person name="Gautier V."/>
            <person name="Ament-Velasquez S.L."/>
            <person name="Kruys A."/>
            <person name="Hutchinson M.I."/>
            <person name="Powell A.J."/>
            <person name="Barry K."/>
            <person name="Miller A.N."/>
            <person name="Grigoriev I.V."/>
            <person name="Debuchy R."/>
            <person name="Gladieux P."/>
            <person name="Hiltunen Thoren M."/>
            <person name="Johannesson H."/>
        </authorList>
    </citation>
    <scope>NUCLEOTIDE SEQUENCE</scope>
    <source>
        <strain evidence="3">CBS 757.83</strain>
    </source>
</reference>